<dbReference type="InterPro" id="IPR000848">
    <property type="entry name" value="GPCR_cAMP"/>
</dbReference>
<dbReference type="Gene3D" id="1.20.1070.10">
    <property type="entry name" value="Rhodopsin 7-helix transmembrane proteins"/>
    <property type="match status" value="1"/>
</dbReference>
<evidence type="ECO:0000313" key="7">
    <source>
        <dbReference type="EMBL" id="KAK7090253.1"/>
    </source>
</evidence>
<dbReference type="InterPro" id="IPR017981">
    <property type="entry name" value="GPCR_2-like_7TM"/>
</dbReference>
<organism evidence="7 8">
    <name type="scientific">Littorina saxatilis</name>
    <dbReference type="NCBI Taxonomy" id="31220"/>
    <lineage>
        <taxon>Eukaryota</taxon>
        <taxon>Metazoa</taxon>
        <taxon>Spiralia</taxon>
        <taxon>Lophotrochozoa</taxon>
        <taxon>Mollusca</taxon>
        <taxon>Gastropoda</taxon>
        <taxon>Caenogastropoda</taxon>
        <taxon>Littorinimorpha</taxon>
        <taxon>Littorinoidea</taxon>
        <taxon>Littorinidae</taxon>
        <taxon>Littorina</taxon>
    </lineage>
</organism>
<feature type="transmembrane region" description="Helical" evidence="5">
    <location>
        <begin position="128"/>
        <end position="147"/>
    </location>
</feature>
<dbReference type="GO" id="GO:0030552">
    <property type="term" value="F:cAMP binding"/>
    <property type="evidence" value="ECO:0007669"/>
    <property type="project" value="InterPro"/>
</dbReference>
<comment type="caution">
    <text evidence="7">The sequence shown here is derived from an EMBL/GenBank/DDBJ whole genome shotgun (WGS) entry which is preliminary data.</text>
</comment>
<dbReference type="Proteomes" id="UP001374579">
    <property type="component" value="Unassembled WGS sequence"/>
</dbReference>
<evidence type="ECO:0000256" key="1">
    <source>
        <dbReference type="ARBA" id="ARBA00004141"/>
    </source>
</evidence>
<protein>
    <recommendedName>
        <fullName evidence="6">G-protein coupled receptors family 2 profile 2 domain-containing protein</fullName>
    </recommendedName>
</protein>
<keyword evidence="3 5" id="KW-1133">Transmembrane helix</keyword>
<evidence type="ECO:0000256" key="3">
    <source>
        <dbReference type="ARBA" id="ARBA00022989"/>
    </source>
</evidence>
<feature type="transmembrane region" description="Helical" evidence="5">
    <location>
        <begin position="252"/>
        <end position="272"/>
    </location>
</feature>
<feature type="transmembrane region" description="Helical" evidence="5">
    <location>
        <begin position="61"/>
        <end position="81"/>
    </location>
</feature>
<keyword evidence="4 5" id="KW-0472">Membrane</keyword>
<dbReference type="PANTHER" id="PTHR23112">
    <property type="entry name" value="G PROTEIN-COUPLED RECEPTOR 157-RELATED"/>
    <property type="match status" value="1"/>
</dbReference>
<dbReference type="AlphaFoldDB" id="A0AAN9ANH2"/>
<reference evidence="7 8" key="1">
    <citation type="submission" date="2024-02" db="EMBL/GenBank/DDBJ databases">
        <title>Chromosome-scale genome assembly of the rough periwinkle Littorina saxatilis.</title>
        <authorList>
            <person name="De Jode A."/>
            <person name="Faria R."/>
            <person name="Formenti G."/>
            <person name="Sims Y."/>
            <person name="Smith T.P."/>
            <person name="Tracey A."/>
            <person name="Wood J.M.D."/>
            <person name="Zagrodzka Z.B."/>
            <person name="Johannesson K."/>
            <person name="Butlin R.K."/>
            <person name="Leder E.H."/>
        </authorList>
    </citation>
    <scope>NUCLEOTIDE SEQUENCE [LARGE SCALE GENOMIC DNA]</scope>
    <source>
        <strain evidence="7">Snail1</strain>
        <tissue evidence="7">Muscle</tissue>
    </source>
</reference>
<dbReference type="GO" id="GO:0004930">
    <property type="term" value="F:G protein-coupled receptor activity"/>
    <property type="evidence" value="ECO:0007669"/>
    <property type="project" value="InterPro"/>
</dbReference>
<evidence type="ECO:0000256" key="5">
    <source>
        <dbReference type="SAM" id="Phobius"/>
    </source>
</evidence>
<dbReference type="PRINTS" id="PR02001">
    <property type="entry name" value="GCR1CAMPR"/>
</dbReference>
<dbReference type="GO" id="GO:0005886">
    <property type="term" value="C:plasma membrane"/>
    <property type="evidence" value="ECO:0007669"/>
    <property type="project" value="TreeGrafter"/>
</dbReference>
<dbReference type="PROSITE" id="PS50261">
    <property type="entry name" value="G_PROTEIN_RECEP_F2_4"/>
    <property type="match status" value="1"/>
</dbReference>
<feature type="transmembrane region" description="Helical" evidence="5">
    <location>
        <begin position="167"/>
        <end position="188"/>
    </location>
</feature>
<feature type="domain" description="G-protein coupled receptors family 2 profile 2" evidence="6">
    <location>
        <begin position="25"/>
        <end position="276"/>
    </location>
</feature>
<dbReference type="GO" id="GO:0007166">
    <property type="term" value="P:cell surface receptor signaling pathway"/>
    <property type="evidence" value="ECO:0007669"/>
    <property type="project" value="InterPro"/>
</dbReference>
<proteinExistence type="predicted"/>
<name>A0AAN9ANH2_9CAEN</name>
<dbReference type="EMBL" id="JBAMIC010000024">
    <property type="protein sequence ID" value="KAK7090253.1"/>
    <property type="molecule type" value="Genomic_DNA"/>
</dbReference>
<gene>
    <name evidence="7" type="ORF">V1264_010075</name>
</gene>
<dbReference type="InterPro" id="IPR022343">
    <property type="entry name" value="GCR1-cAMP_receptor"/>
</dbReference>
<accession>A0AAN9ANH2</accession>
<sequence length="331" mass="38298">MAQNESVLTQSTCSISEDQSECDTVITIRIVFASFSLIACLFMIVVIWLFRKFVVFAQRLILYLSIGAFCDSIAYLMSSSIEDGPLCDFQAWWLTYFDWTVLLWVSCLTFNLYMNVIQTRTTEQWEKGYHAVCWGVPLIMSTLPFIGDHYGPAGVWCWITEDIAWRLGIWYVPLFIIIGLLFFAYIYIFCMLRRRASSWEGTYDPDTERNHRMLKEDIKPLQFYPFVYLIVSVFPLINRINSAVNPGHDKLWMVVAASISAPLHGVLNAIVFGMDKETMQRLTPSQIKMAWVARNHQQEVREYPLAIGHPEDLEATADKSKFRSVAYSRLH</sequence>
<feature type="transmembrane region" description="Helical" evidence="5">
    <location>
        <begin position="221"/>
        <end position="240"/>
    </location>
</feature>
<evidence type="ECO:0000256" key="4">
    <source>
        <dbReference type="ARBA" id="ARBA00023136"/>
    </source>
</evidence>
<comment type="subcellular location">
    <subcellularLocation>
        <location evidence="1">Membrane</location>
        <topology evidence="1">Multi-pass membrane protein</topology>
    </subcellularLocation>
</comment>
<keyword evidence="8" id="KW-1185">Reference proteome</keyword>
<dbReference type="PRINTS" id="PR00247">
    <property type="entry name" value="GPCRCAMP"/>
</dbReference>
<dbReference type="GO" id="GO:0007189">
    <property type="term" value="P:adenylate cyclase-activating G protein-coupled receptor signaling pathway"/>
    <property type="evidence" value="ECO:0007669"/>
    <property type="project" value="TreeGrafter"/>
</dbReference>
<feature type="transmembrane region" description="Helical" evidence="5">
    <location>
        <begin position="26"/>
        <end position="49"/>
    </location>
</feature>
<dbReference type="SUPFAM" id="SSF81321">
    <property type="entry name" value="Family A G protein-coupled receptor-like"/>
    <property type="match status" value="1"/>
</dbReference>
<evidence type="ECO:0000256" key="2">
    <source>
        <dbReference type="ARBA" id="ARBA00022692"/>
    </source>
</evidence>
<evidence type="ECO:0000259" key="6">
    <source>
        <dbReference type="PROSITE" id="PS50261"/>
    </source>
</evidence>
<dbReference type="PANTHER" id="PTHR23112:SF43">
    <property type="entry name" value="CYCLIC AMP RECEPTOR-LIKE PROTEIN A"/>
    <property type="match status" value="1"/>
</dbReference>
<feature type="transmembrane region" description="Helical" evidence="5">
    <location>
        <begin position="93"/>
        <end position="116"/>
    </location>
</feature>
<evidence type="ECO:0000313" key="8">
    <source>
        <dbReference type="Proteomes" id="UP001374579"/>
    </source>
</evidence>
<keyword evidence="2 5" id="KW-0812">Transmembrane</keyword>
<dbReference type="Pfam" id="PF05462">
    <property type="entry name" value="Dicty_CAR"/>
    <property type="match status" value="1"/>
</dbReference>